<gene>
    <name evidence="2" type="ORF">AVEN_126173_1</name>
</gene>
<dbReference type="AlphaFoldDB" id="A0A4Y2FPY1"/>
<accession>A0A4Y2FPY1</accession>
<evidence type="ECO:0000256" key="1">
    <source>
        <dbReference type="SAM" id="MobiDB-lite"/>
    </source>
</evidence>
<evidence type="ECO:0000313" key="3">
    <source>
        <dbReference type="Proteomes" id="UP000499080"/>
    </source>
</evidence>
<comment type="caution">
    <text evidence="2">The sequence shown here is derived from an EMBL/GenBank/DDBJ whole genome shotgun (WGS) entry which is preliminary data.</text>
</comment>
<sequence length="137" mass="14601">MLLKGNTGRLRVNCRSGLVRNAITISALLEGPQWPSGKASTLKASRLKPDSTETPPRLQGKVSASGLKASRFKPDSTEAPQWPSVKVSVSGLKVSMLKPDSNEAPPWPSVKVSVLGLKNPGSNPIPPNLRRSLVLKS</sequence>
<protein>
    <submittedName>
        <fullName evidence="2">Uncharacterized protein</fullName>
    </submittedName>
</protein>
<dbReference type="EMBL" id="BGPR01001015">
    <property type="protein sequence ID" value="GBM43087.1"/>
    <property type="molecule type" value="Genomic_DNA"/>
</dbReference>
<organism evidence="2 3">
    <name type="scientific">Araneus ventricosus</name>
    <name type="common">Orbweaver spider</name>
    <name type="synonym">Epeira ventricosa</name>
    <dbReference type="NCBI Taxonomy" id="182803"/>
    <lineage>
        <taxon>Eukaryota</taxon>
        <taxon>Metazoa</taxon>
        <taxon>Ecdysozoa</taxon>
        <taxon>Arthropoda</taxon>
        <taxon>Chelicerata</taxon>
        <taxon>Arachnida</taxon>
        <taxon>Araneae</taxon>
        <taxon>Araneomorphae</taxon>
        <taxon>Entelegynae</taxon>
        <taxon>Araneoidea</taxon>
        <taxon>Araneidae</taxon>
        <taxon>Araneus</taxon>
    </lineage>
</organism>
<name>A0A4Y2FPY1_ARAVE</name>
<reference evidence="2 3" key="1">
    <citation type="journal article" date="2019" name="Sci. Rep.">
        <title>Orb-weaving spider Araneus ventricosus genome elucidates the spidroin gene catalogue.</title>
        <authorList>
            <person name="Kono N."/>
            <person name="Nakamura H."/>
            <person name="Ohtoshi R."/>
            <person name="Moran D.A.P."/>
            <person name="Shinohara A."/>
            <person name="Yoshida Y."/>
            <person name="Fujiwara M."/>
            <person name="Mori M."/>
            <person name="Tomita M."/>
            <person name="Arakawa K."/>
        </authorList>
    </citation>
    <scope>NUCLEOTIDE SEQUENCE [LARGE SCALE GENOMIC DNA]</scope>
</reference>
<feature type="region of interest" description="Disordered" evidence="1">
    <location>
        <begin position="32"/>
        <end position="82"/>
    </location>
</feature>
<proteinExistence type="predicted"/>
<keyword evidence="3" id="KW-1185">Reference proteome</keyword>
<dbReference type="Proteomes" id="UP000499080">
    <property type="component" value="Unassembled WGS sequence"/>
</dbReference>
<evidence type="ECO:0000313" key="2">
    <source>
        <dbReference type="EMBL" id="GBM43087.1"/>
    </source>
</evidence>
<feature type="region of interest" description="Disordered" evidence="1">
    <location>
        <begin position="117"/>
        <end position="137"/>
    </location>
</feature>